<dbReference type="PATRIC" id="fig|106634.4.peg.845"/>
<evidence type="ECO:0000313" key="16">
    <source>
        <dbReference type="EMBL" id="AKJ94611.1"/>
    </source>
</evidence>
<evidence type="ECO:0000256" key="2">
    <source>
        <dbReference type="ARBA" id="ARBA00004429"/>
    </source>
</evidence>
<evidence type="ECO:0000256" key="14">
    <source>
        <dbReference type="RuleBase" id="RU003943"/>
    </source>
</evidence>
<dbReference type="RefSeq" id="WP_024325872.1">
    <property type="nucleotide sequence ID" value="NZ_CP011367.1"/>
</dbReference>
<dbReference type="InterPro" id="IPR001626">
    <property type="entry name" value="ABC_TroCD"/>
</dbReference>
<dbReference type="EMBL" id="CP011367">
    <property type="protein sequence ID" value="AKJ94611.1"/>
    <property type="molecule type" value="Genomic_DNA"/>
</dbReference>
<dbReference type="GO" id="GO:0010043">
    <property type="term" value="P:response to zinc ion"/>
    <property type="evidence" value="ECO:0007669"/>
    <property type="project" value="TreeGrafter"/>
</dbReference>
<dbReference type="KEGG" id="tvr:TVD_04150"/>
<dbReference type="InterPro" id="IPR037294">
    <property type="entry name" value="ABC_BtuC-like"/>
</dbReference>
<evidence type="ECO:0000256" key="1">
    <source>
        <dbReference type="ARBA" id="ARBA00002313"/>
    </source>
</evidence>
<accession>A0A0G3G701</accession>
<evidence type="ECO:0000256" key="12">
    <source>
        <dbReference type="ARBA" id="ARBA00023136"/>
    </source>
</evidence>
<dbReference type="NCBIfam" id="NF007089">
    <property type="entry name" value="PRK09543.1"/>
    <property type="match status" value="1"/>
</dbReference>
<feature type="transmembrane region" description="Helical" evidence="15">
    <location>
        <begin position="177"/>
        <end position="206"/>
    </location>
</feature>
<protein>
    <recommendedName>
        <fullName evidence="13">High-affinity zinc uptake system membrane protein ZnuB</fullName>
    </recommendedName>
</protein>
<dbReference type="Proteomes" id="UP000064201">
    <property type="component" value="Chromosome"/>
</dbReference>
<keyword evidence="5" id="KW-1003">Cell membrane</keyword>
<keyword evidence="6" id="KW-0997">Cell inner membrane</keyword>
<evidence type="ECO:0000256" key="8">
    <source>
        <dbReference type="ARBA" id="ARBA00022833"/>
    </source>
</evidence>
<evidence type="ECO:0000313" key="17">
    <source>
        <dbReference type="Proteomes" id="UP000064201"/>
    </source>
</evidence>
<proteinExistence type="inferred from homology"/>
<keyword evidence="8" id="KW-0862">Zinc</keyword>
<dbReference type="Gene3D" id="1.10.3470.10">
    <property type="entry name" value="ABC transporter involved in vitamin B12 uptake, BtuC"/>
    <property type="match status" value="1"/>
</dbReference>
<keyword evidence="9" id="KW-0864">Zinc transport</keyword>
<dbReference type="PANTHER" id="PTHR30477">
    <property type="entry name" value="ABC-TRANSPORTER METAL-BINDING PROTEIN"/>
    <property type="match status" value="1"/>
</dbReference>
<keyword evidence="4 14" id="KW-0813">Transport</keyword>
<feature type="transmembrane region" description="Helical" evidence="15">
    <location>
        <begin position="45"/>
        <end position="78"/>
    </location>
</feature>
<keyword evidence="10 15" id="KW-1133">Transmembrane helix</keyword>
<dbReference type="GO" id="GO:0043190">
    <property type="term" value="C:ATP-binding cassette (ABC) transporter complex"/>
    <property type="evidence" value="ECO:0007669"/>
    <property type="project" value="InterPro"/>
</dbReference>
<gene>
    <name evidence="16" type="ORF">TVD_04150</name>
</gene>
<comment type="similarity">
    <text evidence="3 14">Belongs to the ABC-3 integral membrane protein family.</text>
</comment>
<feature type="transmembrane region" description="Helical" evidence="15">
    <location>
        <begin position="90"/>
        <end position="112"/>
    </location>
</feature>
<reference evidence="16 17" key="1">
    <citation type="submission" date="2015-04" db="EMBL/GenBank/DDBJ databases">
        <title>Complete Sequence for the Genome of the Thioalkalivibrio versutus D301.</title>
        <authorList>
            <person name="Mu T."/>
            <person name="Zhou J."/>
            <person name="Xu X."/>
        </authorList>
    </citation>
    <scope>NUCLEOTIDE SEQUENCE [LARGE SCALE GENOMIC DNA]</scope>
    <source>
        <strain evidence="16 17">D301</strain>
    </source>
</reference>
<dbReference type="OrthoDB" id="9783937at2"/>
<name>A0A0G3G701_9GAMM</name>
<dbReference type="GO" id="GO:0006829">
    <property type="term" value="P:zinc ion transport"/>
    <property type="evidence" value="ECO:0007669"/>
    <property type="project" value="UniProtKB-KW"/>
</dbReference>
<feature type="transmembrane region" description="Helical" evidence="15">
    <location>
        <begin position="12"/>
        <end position="33"/>
    </location>
</feature>
<keyword evidence="17" id="KW-1185">Reference proteome</keyword>
<dbReference type="Pfam" id="PF00950">
    <property type="entry name" value="ABC-3"/>
    <property type="match status" value="1"/>
</dbReference>
<dbReference type="GO" id="GO:0055085">
    <property type="term" value="P:transmembrane transport"/>
    <property type="evidence" value="ECO:0007669"/>
    <property type="project" value="InterPro"/>
</dbReference>
<dbReference type="STRING" id="106634.TVD_04150"/>
<evidence type="ECO:0000256" key="3">
    <source>
        <dbReference type="ARBA" id="ARBA00008034"/>
    </source>
</evidence>
<evidence type="ECO:0000256" key="13">
    <source>
        <dbReference type="ARBA" id="ARBA00040080"/>
    </source>
</evidence>
<organism evidence="16 17">
    <name type="scientific">Thioalkalivibrio versutus</name>
    <dbReference type="NCBI Taxonomy" id="106634"/>
    <lineage>
        <taxon>Bacteria</taxon>
        <taxon>Pseudomonadati</taxon>
        <taxon>Pseudomonadota</taxon>
        <taxon>Gammaproteobacteria</taxon>
        <taxon>Chromatiales</taxon>
        <taxon>Ectothiorhodospiraceae</taxon>
        <taxon>Thioalkalivibrio</taxon>
    </lineage>
</organism>
<comment type="subcellular location">
    <subcellularLocation>
        <location evidence="2">Cell inner membrane</location>
        <topology evidence="2">Multi-pass membrane protein</topology>
    </subcellularLocation>
    <subcellularLocation>
        <location evidence="14">Cell membrane</location>
        <topology evidence="14">Multi-pass membrane protein</topology>
    </subcellularLocation>
</comment>
<evidence type="ECO:0000256" key="10">
    <source>
        <dbReference type="ARBA" id="ARBA00022989"/>
    </source>
</evidence>
<evidence type="ECO:0000256" key="7">
    <source>
        <dbReference type="ARBA" id="ARBA00022692"/>
    </source>
</evidence>
<evidence type="ECO:0000256" key="15">
    <source>
        <dbReference type="SAM" id="Phobius"/>
    </source>
</evidence>
<evidence type="ECO:0000256" key="6">
    <source>
        <dbReference type="ARBA" id="ARBA00022519"/>
    </source>
</evidence>
<evidence type="ECO:0000256" key="5">
    <source>
        <dbReference type="ARBA" id="ARBA00022475"/>
    </source>
</evidence>
<dbReference type="FunFam" id="1.10.3470.10:FF:000002">
    <property type="entry name" value="Zinc ABC transporter permease subunit ZnuB"/>
    <property type="match status" value="1"/>
</dbReference>
<feature type="transmembrane region" description="Helical" evidence="15">
    <location>
        <begin position="218"/>
        <end position="238"/>
    </location>
</feature>
<keyword evidence="7 14" id="KW-0812">Transmembrane</keyword>
<feature type="transmembrane region" description="Helical" evidence="15">
    <location>
        <begin position="124"/>
        <end position="150"/>
    </location>
</feature>
<feature type="transmembrane region" description="Helical" evidence="15">
    <location>
        <begin position="244"/>
        <end position="263"/>
    </location>
</feature>
<keyword evidence="12 15" id="KW-0472">Membrane</keyword>
<dbReference type="PANTHER" id="PTHR30477:SF23">
    <property type="entry name" value="HIGH-AFFINITY ZINC UPTAKE SYSTEM MEMBRANE PROTEIN ZNUB"/>
    <property type="match status" value="1"/>
</dbReference>
<sequence length="273" mass="28501">MMDGLLDDFLIRALLAGLMVAAVAGPLGAFVVWRRMAYFGDTVSHSALLGVALGVLLGLNLNLMVTLVCVAIAILLVLLQRRQELASDTLLGILAHSALSLGIVAVTFIEGLRVDLMAYLFGDILAVGTGDLLSIAIGGGVALLLLILLWRPLLALTVHEELAQVEGVPVLLVRLGLMLLIALVIAAAMQVVGVLLITALMIIPAASARRFAATPEQMAILAGIIGMLAVGAGLWGSFQYDTPTGPTIVVAAMLGFILVHLLPGRLIPHFGGR</sequence>
<dbReference type="SUPFAM" id="SSF81345">
    <property type="entry name" value="ABC transporter involved in vitamin B12 uptake, BtuC"/>
    <property type="match status" value="1"/>
</dbReference>
<evidence type="ECO:0000256" key="11">
    <source>
        <dbReference type="ARBA" id="ARBA00023065"/>
    </source>
</evidence>
<evidence type="ECO:0000256" key="9">
    <source>
        <dbReference type="ARBA" id="ARBA00022906"/>
    </source>
</evidence>
<comment type="function">
    <text evidence="1">Involved in the high-affinity zinc uptake transport system.</text>
</comment>
<evidence type="ECO:0000256" key="4">
    <source>
        <dbReference type="ARBA" id="ARBA00022448"/>
    </source>
</evidence>
<dbReference type="AlphaFoldDB" id="A0A0G3G701"/>
<keyword evidence="11" id="KW-0406">Ion transport</keyword>